<dbReference type="PROSITE" id="PS50937">
    <property type="entry name" value="HTH_MERR_2"/>
    <property type="match status" value="1"/>
</dbReference>
<dbReference type="InterPro" id="IPR009061">
    <property type="entry name" value="DNA-bd_dom_put_sf"/>
</dbReference>
<dbReference type="EMBL" id="JAVREO010000001">
    <property type="protein sequence ID" value="MDT0264738.1"/>
    <property type="molecule type" value="Genomic_DNA"/>
</dbReference>
<proteinExistence type="predicted"/>
<gene>
    <name evidence="3" type="ORF">RM844_00375</name>
</gene>
<feature type="domain" description="HTH merR-type" evidence="2">
    <location>
        <begin position="6"/>
        <end position="74"/>
    </location>
</feature>
<evidence type="ECO:0000256" key="1">
    <source>
        <dbReference type="ARBA" id="ARBA00023125"/>
    </source>
</evidence>
<dbReference type="SUPFAM" id="SSF46955">
    <property type="entry name" value="Putative DNA-binding domain"/>
    <property type="match status" value="1"/>
</dbReference>
<sequence length="132" mass="14267">MRDGRSMRIGELAAHIGASPRALRHYEEQGLLAPERLPNGYRVYDALAINRAAAIKELLDVGLTSEDIRPHLESGCLDTPPARAAHCQGELGAIHARLGTLNELIARLEAVRDRLAEHAATVEAAVAGRHPD</sequence>
<comment type="caution">
    <text evidence="3">The sequence shown here is derived from an EMBL/GenBank/DDBJ whole genome shotgun (WGS) entry which is preliminary data.</text>
</comment>
<dbReference type="RefSeq" id="WP_311663312.1">
    <property type="nucleotide sequence ID" value="NZ_JAVREO010000001.1"/>
</dbReference>
<evidence type="ECO:0000259" key="2">
    <source>
        <dbReference type="PROSITE" id="PS50937"/>
    </source>
</evidence>
<dbReference type="Proteomes" id="UP001183410">
    <property type="component" value="Unassembled WGS sequence"/>
</dbReference>
<dbReference type="Gene3D" id="1.10.1660.10">
    <property type="match status" value="1"/>
</dbReference>
<dbReference type="SMART" id="SM00422">
    <property type="entry name" value="HTH_MERR"/>
    <property type="match status" value="1"/>
</dbReference>
<reference evidence="4" key="1">
    <citation type="submission" date="2023-07" db="EMBL/GenBank/DDBJ databases">
        <title>30 novel species of actinomycetes from the DSMZ collection.</title>
        <authorList>
            <person name="Nouioui I."/>
        </authorList>
    </citation>
    <scope>NUCLEOTIDE SEQUENCE [LARGE SCALE GENOMIC DNA]</scope>
    <source>
        <strain evidence="4">DSM 44915</strain>
    </source>
</reference>
<protein>
    <submittedName>
        <fullName evidence="3">MerR family transcriptional regulator</fullName>
    </submittedName>
</protein>
<dbReference type="PANTHER" id="PTHR30204:SF93">
    <property type="entry name" value="HTH MERR-TYPE DOMAIN-CONTAINING PROTEIN"/>
    <property type="match status" value="1"/>
</dbReference>
<keyword evidence="4" id="KW-1185">Reference proteome</keyword>
<dbReference type="InterPro" id="IPR047057">
    <property type="entry name" value="MerR_fam"/>
</dbReference>
<evidence type="ECO:0000313" key="4">
    <source>
        <dbReference type="Proteomes" id="UP001183410"/>
    </source>
</evidence>
<dbReference type="InterPro" id="IPR000551">
    <property type="entry name" value="MerR-type_HTH_dom"/>
</dbReference>
<name>A0ABU2JIC2_9ACTN</name>
<evidence type="ECO:0000313" key="3">
    <source>
        <dbReference type="EMBL" id="MDT0264738.1"/>
    </source>
</evidence>
<dbReference type="PANTHER" id="PTHR30204">
    <property type="entry name" value="REDOX-CYCLING DRUG-SENSING TRANSCRIPTIONAL ACTIVATOR SOXR"/>
    <property type="match status" value="1"/>
</dbReference>
<organism evidence="3 4">
    <name type="scientific">Streptomyces chisholmiae</name>
    <dbReference type="NCBI Taxonomy" id="3075540"/>
    <lineage>
        <taxon>Bacteria</taxon>
        <taxon>Bacillati</taxon>
        <taxon>Actinomycetota</taxon>
        <taxon>Actinomycetes</taxon>
        <taxon>Kitasatosporales</taxon>
        <taxon>Streptomycetaceae</taxon>
        <taxon>Streptomyces</taxon>
    </lineage>
</organism>
<keyword evidence="1" id="KW-0238">DNA-binding</keyword>
<accession>A0ABU2JIC2</accession>
<dbReference type="Pfam" id="PF13411">
    <property type="entry name" value="MerR_1"/>
    <property type="match status" value="1"/>
</dbReference>
<dbReference type="PRINTS" id="PR00040">
    <property type="entry name" value="HTHMERR"/>
</dbReference>